<dbReference type="Gene3D" id="1.10.10.10">
    <property type="entry name" value="Winged helix-like DNA-binding domain superfamily/Winged helix DNA-binding domain"/>
    <property type="match status" value="1"/>
</dbReference>
<accession>A0A1H4ML86</accession>
<dbReference type="SUPFAM" id="SSF88946">
    <property type="entry name" value="Sigma2 domain of RNA polymerase sigma factors"/>
    <property type="match status" value="1"/>
</dbReference>
<dbReference type="GO" id="GO:0016987">
    <property type="term" value="F:sigma factor activity"/>
    <property type="evidence" value="ECO:0007669"/>
    <property type="project" value="UniProtKB-KW"/>
</dbReference>
<dbReference type="InterPro" id="IPR036388">
    <property type="entry name" value="WH-like_DNA-bd_sf"/>
</dbReference>
<dbReference type="InterPro" id="IPR013249">
    <property type="entry name" value="RNA_pol_sigma70_r4_t2"/>
</dbReference>
<proteinExistence type="inferred from homology"/>
<evidence type="ECO:0000313" key="9">
    <source>
        <dbReference type="Proteomes" id="UP000198742"/>
    </source>
</evidence>
<gene>
    <name evidence="8" type="ORF">SAMN04489844_1150</name>
</gene>
<dbReference type="PANTHER" id="PTHR43133:SF50">
    <property type="entry name" value="ECF RNA POLYMERASE SIGMA FACTOR SIGM"/>
    <property type="match status" value="1"/>
</dbReference>
<keyword evidence="2" id="KW-0805">Transcription regulation</keyword>
<dbReference type="AlphaFoldDB" id="A0A1H4ML86"/>
<feature type="domain" description="RNA polymerase sigma-70 region 2" evidence="6">
    <location>
        <begin position="17"/>
        <end position="79"/>
    </location>
</feature>
<dbReference type="Pfam" id="PF04542">
    <property type="entry name" value="Sigma70_r2"/>
    <property type="match status" value="1"/>
</dbReference>
<dbReference type="InterPro" id="IPR013324">
    <property type="entry name" value="RNA_pol_sigma_r3/r4-like"/>
</dbReference>
<dbReference type="InterPro" id="IPR014284">
    <property type="entry name" value="RNA_pol_sigma-70_dom"/>
</dbReference>
<evidence type="ECO:0000256" key="2">
    <source>
        <dbReference type="ARBA" id="ARBA00023015"/>
    </source>
</evidence>
<evidence type="ECO:0000256" key="5">
    <source>
        <dbReference type="ARBA" id="ARBA00023163"/>
    </source>
</evidence>
<dbReference type="InterPro" id="IPR039425">
    <property type="entry name" value="RNA_pol_sigma-70-like"/>
</dbReference>
<comment type="similarity">
    <text evidence="1">Belongs to the sigma-70 factor family. ECF subfamily.</text>
</comment>
<dbReference type="GO" id="GO:0006352">
    <property type="term" value="P:DNA-templated transcription initiation"/>
    <property type="evidence" value="ECO:0007669"/>
    <property type="project" value="InterPro"/>
</dbReference>
<evidence type="ECO:0000256" key="3">
    <source>
        <dbReference type="ARBA" id="ARBA00023082"/>
    </source>
</evidence>
<dbReference type="Gene3D" id="1.10.1740.10">
    <property type="match status" value="1"/>
</dbReference>
<dbReference type="InterPro" id="IPR013325">
    <property type="entry name" value="RNA_pol_sigma_r2"/>
</dbReference>
<dbReference type="InterPro" id="IPR014325">
    <property type="entry name" value="RNA_pol_sigma-E_actinobac"/>
</dbReference>
<name>A0A1H4ML86_9ACTN</name>
<evidence type="ECO:0000256" key="1">
    <source>
        <dbReference type="ARBA" id="ARBA00010641"/>
    </source>
</evidence>
<sequence>MPRPTEEFEEFAIARTPQLFRAAWLMCGDTHRAEDLVQETLAKVYVRWHRRLGAPIEHPVAYAHTTLARTYLSAQRRRSTHERPTEHLPETAMTDGDAATRLALRAALDELAPMDRAVLVLRYLEDVSVADTAQALGVSPGAVRNRTLRALDRLRTVLGPTLRDLLET</sequence>
<dbReference type="SUPFAM" id="SSF88659">
    <property type="entry name" value="Sigma3 and sigma4 domains of RNA polymerase sigma factors"/>
    <property type="match status" value="1"/>
</dbReference>
<dbReference type="PANTHER" id="PTHR43133">
    <property type="entry name" value="RNA POLYMERASE ECF-TYPE SIGMA FACTO"/>
    <property type="match status" value="1"/>
</dbReference>
<keyword evidence="3" id="KW-0731">Sigma factor</keyword>
<dbReference type="RefSeq" id="WP_090968252.1">
    <property type="nucleotide sequence ID" value="NZ_FNRT01000002.1"/>
</dbReference>
<dbReference type="OrthoDB" id="3785047at2"/>
<evidence type="ECO:0000256" key="4">
    <source>
        <dbReference type="ARBA" id="ARBA00023125"/>
    </source>
</evidence>
<dbReference type="EMBL" id="FNRT01000002">
    <property type="protein sequence ID" value="SEB83122.1"/>
    <property type="molecule type" value="Genomic_DNA"/>
</dbReference>
<reference evidence="9" key="1">
    <citation type="submission" date="2016-10" db="EMBL/GenBank/DDBJ databases">
        <authorList>
            <person name="Varghese N."/>
            <person name="Submissions S."/>
        </authorList>
    </citation>
    <scope>NUCLEOTIDE SEQUENCE [LARGE SCALE GENOMIC DNA]</scope>
    <source>
        <strain evidence="9">DSM 22017</strain>
    </source>
</reference>
<keyword evidence="4" id="KW-0238">DNA-binding</keyword>
<evidence type="ECO:0000259" key="7">
    <source>
        <dbReference type="Pfam" id="PF08281"/>
    </source>
</evidence>
<organism evidence="8 9">
    <name type="scientific">Nocardioides exalbidus</name>
    <dbReference type="NCBI Taxonomy" id="402596"/>
    <lineage>
        <taxon>Bacteria</taxon>
        <taxon>Bacillati</taxon>
        <taxon>Actinomycetota</taxon>
        <taxon>Actinomycetes</taxon>
        <taxon>Propionibacteriales</taxon>
        <taxon>Nocardioidaceae</taxon>
        <taxon>Nocardioides</taxon>
    </lineage>
</organism>
<dbReference type="Proteomes" id="UP000198742">
    <property type="component" value="Unassembled WGS sequence"/>
</dbReference>
<keyword evidence="9" id="KW-1185">Reference proteome</keyword>
<dbReference type="GO" id="GO:0003677">
    <property type="term" value="F:DNA binding"/>
    <property type="evidence" value="ECO:0007669"/>
    <property type="project" value="UniProtKB-KW"/>
</dbReference>
<feature type="domain" description="RNA polymerase sigma factor 70 region 4 type 2" evidence="7">
    <location>
        <begin position="102"/>
        <end position="154"/>
    </location>
</feature>
<dbReference type="Pfam" id="PF08281">
    <property type="entry name" value="Sigma70_r4_2"/>
    <property type="match status" value="1"/>
</dbReference>
<dbReference type="NCBIfam" id="TIGR02983">
    <property type="entry name" value="SigE-fam_strep"/>
    <property type="match status" value="1"/>
</dbReference>
<dbReference type="InterPro" id="IPR007627">
    <property type="entry name" value="RNA_pol_sigma70_r2"/>
</dbReference>
<keyword evidence="5" id="KW-0804">Transcription</keyword>
<dbReference type="NCBIfam" id="TIGR02937">
    <property type="entry name" value="sigma70-ECF"/>
    <property type="match status" value="1"/>
</dbReference>
<evidence type="ECO:0000259" key="6">
    <source>
        <dbReference type="Pfam" id="PF04542"/>
    </source>
</evidence>
<dbReference type="STRING" id="402596.SAMN04489844_1150"/>
<protein>
    <submittedName>
        <fullName evidence="8">RNA polymerase sigma-70 factor, sigma-E family</fullName>
    </submittedName>
</protein>
<evidence type="ECO:0000313" key="8">
    <source>
        <dbReference type="EMBL" id="SEB83122.1"/>
    </source>
</evidence>